<evidence type="ECO:0000313" key="2">
    <source>
        <dbReference type="Proteomes" id="UP001142489"/>
    </source>
</evidence>
<reference evidence="1" key="1">
    <citation type="journal article" date="2023" name="DNA Res.">
        <title>Chromosome-level genome assembly of Phrynocephalus forsythii using third-generation DNA sequencing and Hi-C analysis.</title>
        <authorList>
            <person name="Qi Y."/>
            <person name="Zhao W."/>
            <person name="Zhao Y."/>
            <person name="Niu C."/>
            <person name="Cao S."/>
            <person name="Zhang Y."/>
        </authorList>
    </citation>
    <scope>NUCLEOTIDE SEQUENCE</scope>
    <source>
        <tissue evidence="1">Muscle</tissue>
    </source>
</reference>
<dbReference type="AlphaFoldDB" id="A0A9Q0X7J1"/>
<proteinExistence type="predicted"/>
<dbReference type="Proteomes" id="UP001142489">
    <property type="component" value="Unassembled WGS sequence"/>
</dbReference>
<name>A0A9Q0X7J1_9SAUR</name>
<evidence type="ECO:0000313" key="1">
    <source>
        <dbReference type="EMBL" id="KAJ7303337.1"/>
    </source>
</evidence>
<keyword evidence="2" id="KW-1185">Reference proteome</keyword>
<protein>
    <submittedName>
        <fullName evidence="1">Uncharacterized protein</fullName>
    </submittedName>
</protein>
<gene>
    <name evidence="1" type="ORF">JRQ81_012279</name>
</gene>
<accession>A0A9Q0X7J1</accession>
<sequence length="95" mass="10253">MGPVTCALPAGLSLGAEKRRLFLTKFPVAEKAPLDTGKEAALGMITLDSEGRPLRKVTGRQRPQNSRLLLFPVEQKPLSGHLVSLDIIAVSAYKD</sequence>
<dbReference type="EMBL" id="JAPFRF010000024">
    <property type="protein sequence ID" value="KAJ7303337.1"/>
    <property type="molecule type" value="Genomic_DNA"/>
</dbReference>
<comment type="caution">
    <text evidence="1">The sequence shown here is derived from an EMBL/GenBank/DDBJ whole genome shotgun (WGS) entry which is preliminary data.</text>
</comment>
<organism evidence="1 2">
    <name type="scientific">Phrynocephalus forsythii</name>
    <dbReference type="NCBI Taxonomy" id="171643"/>
    <lineage>
        <taxon>Eukaryota</taxon>
        <taxon>Metazoa</taxon>
        <taxon>Chordata</taxon>
        <taxon>Craniata</taxon>
        <taxon>Vertebrata</taxon>
        <taxon>Euteleostomi</taxon>
        <taxon>Lepidosauria</taxon>
        <taxon>Squamata</taxon>
        <taxon>Bifurcata</taxon>
        <taxon>Unidentata</taxon>
        <taxon>Episquamata</taxon>
        <taxon>Toxicofera</taxon>
        <taxon>Iguania</taxon>
        <taxon>Acrodonta</taxon>
        <taxon>Agamidae</taxon>
        <taxon>Agaminae</taxon>
        <taxon>Phrynocephalus</taxon>
    </lineage>
</organism>